<organism evidence="2 3">
    <name type="scientific">Sporosarcina oncorhynchi</name>
    <dbReference type="NCBI Taxonomy" id="3056444"/>
    <lineage>
        <taxon>Bacteria</taxon>
        <taxon>Bacillati</taxon>
        <taxon>Bacillota</taxon>
        <taxon>Bacilli</taxon>
        <taxon>Bacillales</taxon>
        <taxon>Caryophanaceae</taxon>
        <taxon>Sporosarcina</taxon>
    </lineage>
</organism>
<evidence type="ECO:0000313" key="2">
    <source>
        <dbReference type="EMBL" id="WOV86978.1"/>
    </source>
</evidence>
<keyword evidence="1" id="KW-0812">Transmembrane</keyword>
<name>A0ABZ0L3C5_9BACL</name>
<evidence type="ECO:0000313" key="3">
    <source>
        <dbReference type="Proteomes" id="UP001303902"/>
    </source>
</evidence>
<dbReference type="Proteomes" id="UP001303902">
    <property type="component" value="Chromosome"/>
</dbReference>
<feature type="transmembrane region" description="Helical" evidence="1">
    <location>
        <begin position="85"/>
        <end position="105"/>
    </location>
</feature>
<keyword evidence="1" id="KW-0472">Membrane</keyword>
<dbReference type="RefSeq" id="WP_317966635.1">
    <property type="nucleotide sequence ID" value="NZ_CP129118.1"/>
</dbReference>
<dbReference type="EMBL" id="CP129118">
    <property type="protein sequence ID" value="WOV86978.1"/>
    <property type="molecule type" value="Genomic_DNA"/>
</dbReference>
<evidence type="ECO:0000256" key="1">
    <source>
        <dbReference type="SAM" id="Phobius"/>
    </source>
</evidence>
<accession>A0ABZ0L3C5</accession>
<keyword evidence="3" id="KW-1185">Reference proteome</keyword>
<reference evidence="2 3" key="1">
    <citation type="submission" date="2023-06" db="EMBL/GenBank/DDBJ databases">
        <title>Sporosarcina sp. nov., isolated from Korean tranditional fermented seafood 'Jeotgal'.</title>
        <authorList>
            <person name="Yang A.I."/>
            <person name="Shin N.-R."/>
        </authorList>
    </citation>
    <scope>NUCLEOTIDE SEQUENCE [LARGE SCALE GENOMIC DNA]</scope>
    <source>
        <strain evidence="2 3">T2O-4</strain>
    </source>
</reference>
<feature type="transmembrane region" description="Helical" evidence="1">
    <location>
        <begin position="60"/>
        <end position="78"/>
    </location>
</feature>
<keyword evidence="1" id="KW-1133">Transmembrane helix</keyword>
<gene>
    <name evidence="2" type="ORF">QWT69_14030</name>
</gene>
<sequence>MALAISKILFIIVIIAAVLTQFFLYRRKNQSGHSLFIINMLVGIVLSYLAFTALPANYTGQKVLAIAWGVIAVVAVVLKVTNEKFITLSKILLSIAIIGGVVQLLA</sequence>
<feature type="transmembrane region" description="Helical" evidence="1">
    <location>
        <begin position="6"/>
        <end position="24"/>
    </location>
</feature>
<proteinExistence type="predicted"/>
<protein>
    <submittedName>
        <fullName evidence="2">Uncharacterized protein</fullName>
    </submittedName>
</protein>
<feature type="transmembrane region" description="Helical" evidence="1">
    <location>
        <begin position="36"/>
        <end position="54"/>
    </location>
</feature>